<dbReference type="PANTHER" id="PTHR43434:SF1">
    <property type="entry name" value="PHOSPHOGLYCOLATE PHOSPHATASE"/>
    <property type="match status" value="1"/>
</dbReference>
<dbReference type="Proteomes" id="UP000240322">
    <property type="component" value="Unassembled WGS sequence"/>
</dbReference>
<dbReference type="NCBIfam" id="TIGR01509">
    <property type="entry name" value="HAD-SF-IA-v3"/>
    <property type="match status" value="1"/>
</dbReference>
<dbReference type="PANTHER" id="PTHR43434">
    <property type="entry name" value="PHOSPHOGLYCOLATE PHOSPHATASE"/>
    <property type="match status" value="1"/>
</dbReference>
<dbReference type="InterPro" id="IPR036412">
    <property type="entry name" value="HAD-like_sf"/>
</dbReference>
<dbReference type="PRINTS" id="PR00413">
    <property type="entry name" value="HADHALOGNASE"/>
</dbReference>
<comment type="caution">
    <text evidence="2">The sequence shown here is derived from an EMBL/GenBank/DDBJ whole genome shotgun (WGS) entry which is preliminary data.</text>
</comment>
<accession>A0A2R6AKR5</accession>
<dbReference type="InterPro" id="IPR050155">
    <property type="entry name" value="HAD-like_hydrolase_sf"/>
</dbReference>
<dbReference type="Pfam" id="PF00702">
    <property type="entry name" value="Hydrolase"/>
    <property type="match status" value="1"/>
</dbReference>
<sequence>MEAVLFDMDGTIIKNSYPFPQAKAEILATLRSRGLYVPDDIYGSIANLLEKLKEPPYNDHTNIRGVILSILTKYDFECTGDAKLRRGALGILRRLKQDGYRLGLISNSNLLVVRKVLGATRVYSLFDVVITRECVERMKPYPDMVLAACEKLGVHPSNTLVVGDSWVDIEAGSAAGAKTAYLNTKNTDIPQHPTYEIRKITQLLKILVENGGSTTREAAI</sequence>
<gene>
    <name evidence="2" type="ORF">B9Q03_11465</name>
</gene>
<name>A0A2R6AKR5_9ARCH</name>
<dbReference type="EMBL" id="NEXE01000198">
    <property type="protein sequence ID" value="PSN86958.1"/>
    <property type="molecule type" value="Genomic_DNA"/>
</dbReference>
<dbReference type="AlphaFoldDB" id="A0A2R6AKR5"/>
<dbReference type="Gene3D" id="1.10.150.240">
    <property type="entry name" value="Putative phosphatase, domain 2"/>
    <property type="match status" value="1"/>
</dbReference>
<evidence type="ECO:0000313" key="3">
    <source>
        <dbReference type="Proteomes" id="UP000240322"/>
    </source>
</evidence>
<organism evidence="2 3">
    <name type="scientific">Candidatus Marsarchaeota G2 archaeon OSP_D</name>
    <dbReference type="NCBI Taxonomy" id="1978157"/>
    <lineage>
        <taxon>Archaea</taxon>
        <taxon>Candidatus Marsarchaeota</taxon>
        <taxon>Candidatus Marsarchaeota group 2</taxon>
    </lineage>
</organism>
<dbReference type="GO" id="GO:0006281">
    <property type="term" value="P:DNA repair"/>
    <property type="evidence" value="ECO:0007669"/>
    <property type="project" value="TreeGrafter"/>
</dbReference>
<protein>
    <submittedName>
        <fullName evidence="2">Uncharacterized protein</fullName>
    </submittedName>
</protein>
<dbReference type="InterPro" id="IPR023214">
    <property type="entry name" value="HAD_sf"/>
</dbReference>
<reference evidence="2 3" key="1">
    <citation type="submission" date="2017-04" db="EMBL/GenBank/DDBJ databases">
        <title>Novel microbial lineages endemic to geothermal iron-oxide mats fill important gaps in the evolutionary history of Archaea.</title>
        <authorList>
            <person name="Jay Z.J."/>
            <person name="Beam J.P."/>
            <person name="Dlakic M."/>
            <person name="Rusch D.B."/>
            <person name="Kozubal M.A."/>
            <person name="Inskeep W.P."/>
        </authorList>
    </citation>
    <scope>NUCLEOTIDE SEQUENCE [LARGE SCALE GENOMIC DNA]</scope>
    <source>
        <strain evidence="2">OSP_D</strain>
    </source>
</reference>
<dbReference type="SUPFAM" id="SSF56784">
    <property type="entry name" value="HAD-like"/>
    <property type="match status" value="1"/>
</dbReference>
<evidence type="ECO:0000256" key="1">
    <source>
        <dbReference type="ARBA" id="ARBA00007958"/>
    </source>
</evidence>
<dbReference type="SFLD" id="SFLDS00003">
    <property type="entry name" value="Haloacid_Dehalogenase"/>
    <property type="match status" value="1"/>
</dbReference>
<dbReference type="InterPro" id="IPR006439">
    <property type="entry name" value="HAD-SF_hydro_IA"/>
</dbReference>
<dbReference type="GO" id="GO:0005829">
    <property type="term" value="C:cytosol"/>
    <property type="evidence" value="ECO:0007669"/>
    <property type="project" value="TreeGrafter"/>
</dbReference>
<dbReference type="NCBIfam" id="TIGR01549">
    <property type="entry name" value="HAD-SF-IA-v1"/>
    <property type="match status" value="1"/>
</dbReference>
<proteinExistence type="inferred from homology"/>
<dbReference type="Gene3D" id="3.40.50.1000">
    <property type="entry name" value="HAD superfamily/HAD-like"/>
    <property type="match status" value="1"/>
</dbReference>
<dbReference type="SFLD" id="SFLDG01129">
    <property type="entry name" value="C1.5:_HAD__Beta-PGM__Phosphata"/>
    <property type="match status" value="1"/>
</dbReference>
<comment type="similarity">
    <text evidence="1">Belongs to the HAD-like hydrolase superfamily.</text>
</comment>
<dbReference type="GO" id="GO:0008967">
    <property type="term" value="F:phosphoglycolate phosphatase activity"/>
    <property type="evidence" value="ECO:0007669"/>
    <property type="project" value="TreeGrafter"/>
</dbReference>
<dbReference type="InterPro" id="IPR023198">
    <property type="entry name" value="PGP-like_dom2"/>
</dbReference>
<evidence type="ECO:0000313" key="2">
    <source>
        <dbReference type="EMBL" id="PSN86958.1"/>
    </source>
</evidence>